<dbReference type="AlphaFoldDB" id="A0A0P1KXL2"/>
<dbReference type="OrthoDB" id="2015447at2759"/>
<feature type="binding site" evidence="6">
    <location>
        <position position="313"/>
    </location>
    <ligand>
        <name>D-serine</name>
        <dbReference type="ChEBI" id="CHEBI:35247"/>
    </ligand>
</feature>
<evidence type="ECO:0000256" key="5">
    <source>
        <dbReference type="ARBA" id="ARBA00023002"/>
    </source>
</evidence>
<evidence type="ECO:0000256" key="6">
    <source>
        <dbReference type="PIRSR" id="PIRSR000189-1"/>
    </source>
</evidence>
<sequence>MAELVIAGSGVIGLSVAFELLQSPGLRPARIHIIAQHFPGEEPISHEFTSPWAGAHFRPFPHRPESFSADKRESGYTRVTYRRMKSIAAEHPDSTVEFMRGVDYLEQPPCEYDGQSPGYNKNSLENFRKISKEELPVNVKSGFEYTTYCLNAPEYLGFLQRQVAELCKSSGVELCLKRMTLRSLAQVYDVIPSCDAVFNCTGLGLQLNGSYDPSCFAIRGQTLLLDVPHKTKFAAATITHQGRDGNWTFVIKRPPTGDKPAQYILGGTKQPGDDYVAPRDLDSQAIMKRAKALYPELLCGSEFSIARVNVGFRPARNGGSRVELENASHGPIIHAYGFGGMGYETSLGVAEHCLRIYRSLQPRWSKARL</sequence>
<accession>A0A0P1KXL2</accession>
<evidence type="ECO:0000256" key="3">
    <source>
        <dbReference type="ARBA" id="ARBA00022630"/>
    </source>
</evidence>
<dbReference type="PANTHER" id="PTHR11530:SF26">
    <property type="entry name" value="FAD DEPENDENT OXIDOREDUCTASE SUPERFAMILY (AFU_ORTHOLOGUE AFUA_5G13940)"/>
    <property type="match status" value="1"/>
</dbReference>
<dbReference type="SUPFAM" id="SSF54373">
    <property type="entry name" value="FAD-linked reductases, C-terminal domain"/>
    <property type="match status" value="1"/>
</dbReference>
<feature type="binding site" evidence="6">
    <location>
        <position position="201"/>
    </location>
    <ligand>
        <name>FAD</name>
        <dbReference type="ChEBI" id="CHEBI:57692"/>
    </ligand>
</feature>
<gene>
    <name evidence="8" type="ORF">LAQU0_S26e00298g</name>
</gene>
<dbReference type="Proteomes" id="UP000236544">
    <property type="component" value="Unassembled WGS sequence"/>
</dbReference>
<dbReference type="GO" id="GO:0003884">
    <property type="term" value="F:D-amino-acid oxidase activity"/>
    <property type="evidence" value="ECO:0007669"/>
    <property type="project" value="InterPro"/>
</dbReference>
<comment type="similarity">
    <text evidence="2">Belongs to the DAMOX/DASOX family.</text>
</comment>
<dbReference type="SUPFAM" id="SSF51971">
    <property type="entry name" value="Nucleotide-binding domain"/>
    <property type="match status" value="1"/>
</dbReference>
<name>A0A0P1KXL2_9SACH</name>
<evidence type="ECO:0000256" key="4">
    <source>
        <dbReference type="ARBA" id="ARBA00022827"/>
    </source>
</evidence>
<evidence type="ECO:0000259" key="7">
    <source>
        <dbReference type="Pfam" id="PF01266"/>
    </source>
</evidence>
<keyword evidence="3" id="KW-0285">Flavoprotein</keyword>
<dbReference type="InterPro" id="IPR006076">
    <property type="entry name" value="FAD-dep_OxRdtase"/>
</dbReference>
<dbReference type="PIRSF" id="PIRSF000189">
    <property type="entry name" value="D-aa_oxidase"/>
    <property type="match status" value="1"/>
</dbReference>
<organism evidence="8 9">
    <name type="scientific">Lachancea quebecensis</name>
    <dbReference type="NCBI Taxonomy" id="1654605"/>
    <lineage>
        <taxon>Eukaryota</taxon>
        <taxon>Fungi</taxon>
        <taxon>Dikarya</taxon>
        <taxon>Ascomycota</taxon>
        <taxon>Saccharomycotina</taxon>
        <taxon>Saccharomycetes</taxon>
        <taxon>Saccharomycetales</taxon>
        <taxon>Saccharomycetaceae</taxon>
        <taxon>Lachancea</taxon>
    </lineage>
</organism>
<evidence type="ECO:0000256" key="2">
    <source>
        <dbReference type="ARBA" id="ARBA00006730"/>
    </source>
</evidence>
<dbReference type="Gene3D" id="3.40.50.720">
    <property type="entry name" value="NAD(P)-binding Rossmann-like Domain"/>
    <property type="match status" value="1"/>
</dbReference>
<evidence type="ECO:0000313" key="9">
    <source>
        <dbReference type="Proteomes" id="UP000236544"/>
    </source>
</evidence>
<proteinExistence type="inferred from homology"/>
<evidence type="ECO:0000256" key="1">
    <source>
        <dbReference type="ARBA" id="ARBA00001974"/>
    </source>
</evidence>
<dbReference type="EMBL" id="LN890529">
    <property type="protein sequence ID" value="CUS25068.1"/>
    <property type="molecule type" value="Genomic_DNA"/>
</dbReference>
<keyword evidence="5" id="KW-0560">Oxidoreductase</keyword>
<reference evidence="9" key="1">
    <citation type="submission" date="2015-10" db="EMBL/GenBank/DDBJ databases">
        <authorList>
            <person name="Devillers H."/>
        </authorList>
    </citation>
    <scope>NUCLEOTIDE SEQUENCE [LARGE SCALE GENOMIC DNA]</scope>
</reference>
<dbReference type="GO" id="GO:0005737">
    <property type="term" value="C:cytoplasm"/>
    <property type="evidence" value="ECO:0007669"/>
    <property type="project" value="TreeGrafter"/>
</dbReference>
<feature type="binding site" evidence="6">
    <location>
        <begin position="49"/>
        <end position="50"/>
    </location>
    <ligand>
        <name>FAD</name>
        <dbReference type="ChEBI" id="CHEBI:57692"/>
    </ligand>
</feature>
<dbReference type="Pfam" id="PF01266">
    <property type="entry name" value="DAO"/>
    <property type="match status" value="1"/>
</dbReference>
<keyword evidence="9" id="KW-1185">Reference proteome</keyword>
<feature type="domain" description="FAD dependent oxidoreductase" evidence="7">
    <location>
        <begin position="4"/>
        <end position="352"/>
    </location>
</feature>
<keyword evidence="4 6" id="KW-0274">FAD</keyword>
<dbReference type="InterPro" id="IPR006181">
    <property type="entry name" value="D-amino_acid_oxidase_CS"/>
</dbReference>
<dbReference type="GO" id="GO:0071949">
    <property type="term" value="F:FAD binding"/>
    <property type="evidence" value="ECO:0007669"/>
    <property type="project" value="InterPro"/>
</dbReference>
<feature type="binding site" evidence="6">
    <location>
        <position position="340"/>
    </location>
    <ligand>
        <name>D-dopa</name>
        <dbReference type="ChEBI" id="CHEBI:149689"/>
    </ligand>
</feature>
<protein>
    <submittedName>
        <fullName evidence="8">LAQU0S26e00298g1_1</fullName>
    </submittedName>
</protein>
<dbReference type="GO" id="GO:0019478">
    <property type="term" value="P:D-amino acid catabolic process"/>
    <property type="evidence" value="ECO:0007669"/>
    <property type="project" value="TreeGrafter"/>
</dbReference>
<comment type="cofactor">
    <cofactor evidence="1 6">
        <name>FAD</name>
        <dbReference type="ChEBI" id="CHEBI:57692"/>
    </cofactor>
</comment>
<dbReference type="Gene3D" id="3.30.9.10">
    <property type="entry name" value="D-Amino Acid Oxidase, subunit A, domain 2"/>
    <property type="match status" value="1"/>
</dbReference>
<dbReference type="InterPro" id="IPR023209">
    <property type="entry name" value="DAO"/>
</dbReference>
<evidence type="ECO:0000313" key="8">
    <source>
        <dbReference type="EMBL" id="CUS25068.1"/>
    </source>
</evidence>
<dbReference type="PROSITE" id="PS00677">
    <property type="entry name" value="DAO"/>
    <property type="match status" value="1"/>
</dbReference>
<dbReference type="PANTHER" id="PTHR11530">
    <property type="entry name" value="D-AMINO ACID OXIDASE"/>
    <property type="match status" value="1"/>
</dbReference>